<feature type="signal peptide" evidence="1">
    <location>
        <begin position="1"/>
        <end position="20"/>
    </location>
</feature>
<dbReference type="EMBL" id="CP137555">
    <property type="protein sequence ID" value="WOX05066.1"/>
    <property type="molecule type" value="Genomic_DNA"/>
</dbReference>
<evidence type="ECO:0000313" key="2">
    <source>
        <dbReference type="EMBL" id="WOX05066.1"/>
    </source>
</evidence>
<sequence length="165" mass="19098">MKIRTIMAVLVMALSSAAIAKEEEKSANQEINEVIEAFHLSIIEKDEEKFHDLFYDKSIPWISVVPDKRTGSLPSQLGVQPGSYMQFISWIVATKEKTEEKFWDVEIITDKEIASVHFKYSFHIDDYKSNWGDEAWHLLKTADGWKISSVIYSYTRNPEPKPKKI</sequence>
<proteinExistence type="predicted"/>
<evidence type="ECO:0000256" key="1">
    <source>
        <dbReference type="SAM" id="SignalP"/>
    </source>
</evidence>
<dbReference type="SUPFAM" id="SSF54427">
    <property type="entry name" value="NTF2-like"/>
    <property type="match status" value="1"/>
</dbReference>
<accession>A0AAU0MYH3</accession>
<dbReference type="InterPro" id="IPR032710">
    <property type="entry name" value="NTF2-like_dom_sf"/>
</dbReference>
<feature type="chain" id="PRO_5043759396" description="SnoaL-like domain-containing protein" evidence="1">
    <location>
        <begin position="21"/>
        <end position="165"/>
    </location>
</feature>
<dbReference type="Gene3D" id="3.10.450.50">
    <property type="match status" value="1"/>
</dbReference>
<name>A0AAU0MYH3_9GAMM</name>
<dbReference type="Proteomes" id="UP001302477">
    <property type="component" value="Chromosome"/>
</dbReference>
<dbReference type="RefSeq" id="WP_318953540.1">
    <property type="nucleotide sequence ID" value="NZ_CP137555.1"/>
</dbReference>
<gene>
    <name evidence="2" type="ORF">R5R33_15155</name>
</gene>
<evidence type="ECO:0008006" key="4">
    <source>
        <dbReference type="Google" id="ProtNLM"/>
    </source>
</evidence>
<protein>
    <recommendedName>
        <fullName evidence="4">SnoaL-like domain-containing protein</fullName>
    </recommendedName>
</protein>
<keyword evidence="1" id="KW-0732">Signal</keyword>
<reference evidence="2 3" key="1">
    <citation type="submission" date="2023-10" db="EMBL/GenBank/DDBJ databases">
        <title>Description of Microbulbifer bruguierae sp. nov., isolated from the sediments of mangrove plant Bruguiera sexangula and comparative genomic analyses of the genus Microbulbifer.</title>
        <authorList>
            <person name="Long M."/>
        </authorList>
    </citation>
    <scope>NUCLEOTIDE SEQUENCE [LARGE SCALE GENOMIC DNA]</scope>
    <source>
        <strain evidence="2 3">SPO729</strain>
    </source>
</reference>
<dbReference type="KEGG" id="mpaf:R5R33_15155"/>
<dbReference type="AlphaFoldDB" id="A0AAU0MYH3"/>
<keyword evidence="3" id="KW-1185">Reference proteome</keyword>
<organism evidence="2 3">
    <name type="scientific">Microbulbifer pacificus</name>
    <dbReference type="NCBI Taxonomy" id="407164"/>
    <lineage>
        <taxon>Bacteria</taxon>
        <taxon>Pseudomonadati</taxon>
        <taxon>Pseudomonadota</taxon>
        <taxon>Gammaproteobacteria</taxon>
        <taxon>Cellvibrionales</taxon>
        <taxon>Microbulbiferaceae</taxon>
        <taxon>Microbulbifer</taxon>
    </lineage>
</organism>
<evidence type="ECO:0000313" key="3">
    <source>
        <dbReference type="Proteomes" id="UP001302477"/>
    </source>
</evidence>